<dbReference type="PANTHER" id="PTHR43031:SF18">
    <property type="entry name" value="RHODANESE-RELATED SULFURTRANSFERASES"/>
    <property type="match status" value="1"/>
</dbReference>
<evidence type="ECO:0000259" key="3">
    <source>
        <dbReference type="PROSITE" id="PS50206"/>
    </source>
</evidence>
<organism evidence="4 5">
    <name type="scientific">Wenzhouxiangella limi</name>
    <dbReference type="NCBI Taxonomy" id="2707351"/>
    <lineage>
        <taxon>Bacteria</taxon>
        <taxon>Pseudomonadati</taxon>
        <taxon>Pseudomonadota</taxon>
        <taxon>Gammaproteobacteria</taxon>
        <taxon>Chromatiales</taxon>
        <taxon>Wenzhouxiangellaceae</taxon>
        <taxon>Wenzhouxiangella</taxon>
    </lineage>
</organism>
<dbReference type="InterPro" id="IPR036873">
    <property type="entry name" value="Rhodanese-like_dom_sf"/>
</dbReference>
<evidence type="ECO:0000256" key="2">
    <source>
        <dbReference type="SAM" id="Phobius"/>
    </source>
</evidence>
<dbReference type="SUPFAM" id="SSF52821">
    <property type="entry name" value="Rhodanese/Cell cycle control phosphatase"/>
    <property type="match status" value="1"/>
</dbReference>
<dbReference type="SMART" id="SM00450">
    <property type="entry name" value="RHOD"/>
    <property type="match status" value="1"/>
</dbReference>
<evidence type="ECO:0000313" key="5">
    <source>
        <dbReference type="Proteomes" id="UP000484885"/>
    </source>
</evidence>
<dbReference type="Pfam" id="PF00581">
    <property type="entry name" value="Rhodanese"/>
    <property type="match status" value="1"/>
</dbReference>
<keyword evidence="5" id="KW-1185">Reference proteome</keyword>
<feature type="domain" description="Rhodanese" evidence="3">
    <location>
        <begin position="50"/>
        <end position="140"/>
    </location>
</feature>
<dbReference type="EMBL" id="JAAGSC010000031">
    <property type="protein sequence ID" value="NDY94789.1"/>
    <property type="molecule type" value="Genomic_DNA"/>
</dbReference>
<sequence>MDQFIEFIGNNLLLSGLFVAVVLAWAAWEVARLGRKWKELGTLEAVRLINREDPLIIDVSNSTDFAKGHINGALHMPPSRIEAGNQQLLKHKERPVLVYCQRGQVSPQMANRLVKLGFERVYALTGGLTQWVSDNQPLSRQKDKSGKKGKPRKKQASPENEQG</sequence>
<accession>A0A845VBX7</accession>
<dbReference type="InterPro" id="IPR001763">
    <property type="entry name" value="Rhodanese-like_dom"/>
</dbReference>
<dbReference type="Proteomes" id="UP000484885">
    <property type="component" value="Unassembled WGS sequence"/>
</dbReference>
<dbReference type="RefSeq" id="WP_164210173.1">
    <property type="nucleotide sequence ID" value="NZ_JAAGSC010000031.1"/>
</dbReference>
<evidence type="ECO:0000313" key="4">
    <source>
        <dbReference type="EMBL" id="NDY94789.1"/>
    </source>
</evidence>
<dbReference type="Gene3D" id="3.40.250.10">
    <property type="entry name" value="Rhodanese-like domain"/>
    <property type="match status" value="1"/>
</dbReference>
<proteinExistence type="predicted"/>
<dbReference type="PANTHER" id="PTHR43031">
    <property type="entry name" value="FAD-DEPENDENT OXIDOREDUCTASE"/>
    <property type="match status" value="1"/>
</dbReference>
<feature type="transmembrane region" description="Helical" evidence="2">
    <location>
        <begin position="12"/>
        <end position="31"/>
    </location>
</feature>
<dbReference type="AlphaFoldDB" id="A0A845VBX7"/>
<keyword evidence="2" id="KW-0472">Membrane</keyword>
<dbReference type="PROSITE" id="PS50206">
    <property type="entry name" value="RHODANESE_3"/>
    <property type="match status" value="1"/>
</dbReference>
<keyword evidence="2" id="KW-0812">Transmembrane</keyword>
<protein>
    <submittedName>
        <fullName evidence="4">Rhodanese-like domain-containing protein</fullName>
    </submittedName>
</protein>
<name>A0A845VBX7_9GAMM</name>
<keyword evidence="2" id="KW-1133">Transmembrane helix</keyword>
<dbReference type="CDD" id="cd00158">
    <property type="entry name" value="RHOD"/>
    <property type="match status" value="1"/>
</dbReference>
<evidence type="ECO:0000256" key="1">
    <source>
        <dbReference type="SAM" id="MobiDB-lite"/>
    </source>
</evidence>
<feature type="region of interest" description="Disordered" evidence="1">
    <location>
        <begin position="134"/>
        <end position="163"/>
    </location>
</feature>
<gene>
    <name evidence="4" type="ORF">G3I74_03495</name>
</gene>
<comment type="caution">
    <text evidence="4">The sequence shown here is derived from an EMBL/GenBank/DDBJ whole genome shotgun (WGS) entry which is preliminary data.</text>
</comment>
<dbReference type="InterPro" id="IPR050229">
    <property type="entry name" value="GlpE_sulfurtransferase"/>
</dbReference>
<reference evidence="4 5" key="1">
    <citation type="submission" date="2020-02" db="EMBL/GenBank/DDBJ databases">
        <authorList>
            <person name="Zhang X.-Y."/>
        </authorList>
    </citation>
    <scope>NUCLEOTIDE SEQUENCE [LARGE SCALE GENOMIC DNA]</scope>
    <source>
        <strain evidence="4 5">C33</strain>
    </source>
</reference>